<dbReference type="AlphaFoldDB" id="A0A4P9XS94"/>
<evidence type="ECO:0000313" key="2">
    <source>
        <dbReference type="Proteomes" id="UP000271241"/>
    </source>
</evidence>
<proteinExistence type="predicted"/>
<evidence type="ECO:0000313" key="1">
    <source>
        <dbReference type="EMBL" id="RKP08987.1"/>
    </source>
</evidence>
<keyword evidence="2" id="KW-1185">Reference proteome</keyword>
<reference evidence="2" key="1">
    <citation type="journal article" date="2018" name="Nat. Microbiol.">
        <title>Leveraging single-cell genomics to expand the fungal tree of life.</title>
        <authorList>
            <person name="Ahrendt S.R."/>
            <person name="Quandt C.A."/>
            <person name="Ciobanu D."/>
            <person name="Clum A."/>
            <person name="Salamov A."/>
            <person name="Andreopoulos B."/>
            <person name="Cheng J.F."/>
            <person name="Woyke T."/>
            <person name="Pelin A."/>
            <person name="Henrissat B."/>
            <person name="Reynolds N.K."/>
            <person name="Benny G.L."/>
            <person name="Smith M.E."/>
            <person name="James T.Y."/>
            <person name="Grigoriev I.V."/>
        </authorList>
    </citation>
    <scope>NUCLEOTIDE SEQUENCE [LARGE SCALE GENOMIC DNA]</scope>
    <source>
        <strain evidence="2">RSA 1356</strain>
    </source>
</reference>
<accession>A0A4P9XS94</accession>
<gene>
    <name evidence="1" type="ORF">THASP1DRAFT_29216</name>
</gene>
<organism evidence="1 2">
    <name type="scientific">Thamnocephalis sphaerospora</name>
    <dbReference type="NCBI Taxonomy" id="78915"/>
    <lineage>
        <taxon>Eukaryota</taxon>
        <taxon>Fungi</taxon>
        <taxon>Fungi incertae sedis</taxon>
        <taxon>Zoopagomycota</taxon>
        <taxon>Zoopagomycotina</taxon>
        <taxon>Zoopagomycetes</taxon>
        <taxon>Zoopagales</taxon>
        <taxon>Sigmoideomycetaceae</taxon>
        <taxon>Thamnocephalis</taxon>
    </lineage>
</organism>
<dbReference type="EMBL" id="KZ992552">
    <property type="protein sequence ID" value="RKP08987.1"/>
    <property type="molecule type" value="Genomic_DNA"/>
</dbReference>
<name>A0A4P9XS94_9FUNG</name>
<dbReference type="Proteomes" id="UP000271241">
    <property type="component" value="Unassembled WGS sequence"/>
</dbReference>
<sequence>MEELLQDVLRRQSADPSGKVHAQPAFTGHGLGVAWSTLAQLFRSLLVPLRQAHGLSQKAHRLSINCVQQALKDGHSTEARQLEDVLGIVDVRSLRFGTPHSVSVEQQNATSTIHVRYFIQSANGDNLAEVTATARQEGAARAVGNQSRGSNDLYLERLSVYSPRNGRRVELLVGSGRGGSGGNGGSRIIDGDYRVL</sequence>
<protein>
    <submittedName>
        <fullName evidence="1">Uncharacterized protein</fullName>
    </submittedName>
</protein>